<evidence type="ECO:0000256" key="7">
    <source>
        <dbReference type="HAMAP-Rule" id="MF_00768"/>
    </source>
</evidence>
<dbReference type="GO" id="GO:0019285">
    <property type="term" value="P:glycine betaine biosynthetic process from choline"/>
    <property type="evidence" value="ECO:0007669"/>
    <property type="project" value="UniProtKB-UniRule"/>
</dbReference>
<keyword evidence="5 7" id="KW-0804">Transcription</keyword>
<keyword evidence="11" id="KW-1185">Reference proteome</keyword>
<dbReference type="PROSITE" id="PS50977">
    <property type="entry name" value="HTH_TETR_2"/>
    <property type="match status" value="1"/>
</dbReference>
<dbReference type="Gene3D" id="1.10.357.10">
    <property type="entry name" value="Tetracycline Repressor, domain 2"/>
    <property type="match status" value="1"/>
</dbReference>
<dbReference type="GO" id="GO:0003700">
    <property type="term" value="F:DNA-binding transcription factor activity"/>
    <property type="evidence" value="ECO:0007669"/>
    <property type="project" value="UniProtKB-UniRule"/>
</dbReference>
<dbReference type="RefSeq" id="WP_090254512.1">
    <property type="nucleotide sequence ID" value="NZ_FOAA01000013.1"/>
</dbReference>
<dbReference type="Pfam" id="PF00440">
    <property type="entry name" value="TetR_N"/>
    <property type="match status" value="1"/>
</dbReference>
<dbReference type="EMBL" id="FOAA01000013">
    <property type="protein sequence ID" value="SEL31565.1"/>
    <property type="molecule type" value="Genomic_DNA"/>
</dbReference>
<comment type="pathway">
    <text evidence="1 7">Amine and polyamine biosynthesis; betaine biosynthesis via choline pathway [regulation].</text>
</comment>
<evidence type="ECO:0000256" key="2">
    <source>
        <dbReference type="ARBA" id="ARBA00022491"/>
    </source>
</evidence>
<evidence type="ECO:0000256" key="6">
    <source>
        <dbReference type="ARBA" id="ARBA00024936"/>
    </source>
</evidence>
<gene>
    <name evidence="7" type="primary">betI</name>
    <name evidence="10" type="ORF">SAMN05444515_11370</name>
</gene>
<feature type="DNA-binding region" description="H-T-H motif" evidence="7 8">
    <location>
        <begin position="31"/>
        <end position="50"/>
    </location>
</feature>
<dbReference type="Pfam" id="PF13977">
    <property type="entry name" value="TetR_C_6"/>
    <property type="match status" value="1"/>
</dbReference>
<evidence type="ECO:0000256" key="3">
    <source>
        <dbReference type="ARBA" id="ARBA00023015"/>
    </source>
</evidence>
<name>A0A1H7P8J6_9GAMM</name>
<dbReference type="Proteomes" id="UP000199256">
    <property type="component" value="Unassembled WGS sequence"/>
</dbReference>
<dbReference type="OrthoDB" id="7618612at2"/>
<dbReference type="InterPro" id="IPR023772">
    <property type="entry name" value="DNA-bd_HTH_TetR-type_CS"/>
</dbReference>
<accession>A0A1H7P8J6</accession>
<dbReference type="PANTHER" id="PTHR30055:SF234">
    <property type="entry name" value="HTH-TYPE TRANSCRIPTIONAL REGULATOR BETI"/>
    <property type="match status" value="1"/>
</dbReference>
<evidence type="ECO:0000313" key="11">
    <source>
        <dbReference type="Proteomes" id="UP000199256"/>
    </source>
</evidence>
<dbReference type="GO" id="GO:0045892">
    <property type="term" value="P:negative regulation of DNA-templated transcription"/>
    <property type="evidence" value="ECO:0007669"/>
    <property type="project" value="UniProtKB-UniRule"/>
</dbReference>
<dbReference type="STRING" id="1396821.SAMN05444515_11370"/>
<dbReference type="AlphaFoldDB" id="A0A1H7P8J6"/>
<dbReference type="InterPro" id="IPR050109">
    <property type="entry name" value="HTH-type_TetR-like_transc_reg"/>
</dbReference>
<dbReference type="SUPFAM" id="SSF46689">
    <property type="entry name" value="Homeodomain-like"/>
    <property type="match status" value="1"/>
</dbReference>
<evidence type="ECO:0000256" key="1">
    <source>
        <dbReference type="ARBA" id="ARBA00004719"/>
    </source>
</evidence>
<dbReference type="PANTHER" id="PTHR30055">
    <property type="entry name" value="HTH-TYPE TRANSCRIPTIONAL REGULATOR RUTR"/>
    <property type="match status" value="1"/>
</dbReference>
<dbReference type="InterPro" id="IPR001647">
    <property type="entry name" value="HTH_TetR"/>
</dbReference>
<evidence type="ECO:0000256" key="5">
    <source>
        <dbReference type="ARBA" id="ARBA00023163"/>
    </source>
</evidence>
<evidence type="ECO:0000313" key="10">
    <source>
        <dbReference type="EMBL" id="SEL31565.1"/>
    </source>
</evidence>
<dbReference type="NCBIfam" id="NF001978">
    <property type="entry name" value="PRK00767.1"/>
    <property type="match status" value="1"/>
</dbReference>
<dbReference type="InterPro" id="IPR017757">
    <property type="entry name" value="Tscrpt_rep_BetI"/>
</dbReference>
<keyword evidence="2 7" id="KW-0678">Repressor</keyword>
<reference evidence="11" key="1">
    <citation type="submission" date="2016-10" db="EMBL/GenBank/DDBJ databases">
        <authorList>
            <person name="Varghese N."/>
            <person name="Submissions S."/>
        </authorList>
    </citation>
    <scope>NUCLEOTIDE SEQUENCE [LARGE SCALE GENOMIC DNA]</scope>
    <source>
        <strain evidence="11">DSM 241</strain>
    </source>
</reference>
<dbReference type="InterPro" id="IPR009057">
    <property type="entry name" value="Homeodomain-like_sf"/>
</dbReference>
<dbReference type="GO" id="GO:0000976">
    <property type="term" value="F:transcription cis-regulatory region binding"/>
    <property type="evidence" value="ECO:0007669"/>
    <property type="project" value="TreeGrafter"/>
</dbReference>
<sequence>MPYNESLNGRREQLIRANLTAIHQYGLADATIARIARLAGVSTGIISHYFGGKSGLMQATMRHLLTELGQAVTERRQGLDVDDVEGHVDAIIDGNFDSTQTNRAAMRTWLEFWASSMHQPALQRLQRVNERRLYSNLCHQFRKRLPPAQARDAARSVAGLIDGLWLRGALHPDGIDIEGCRRLARDTARFWLAQGL</sequence>
<keyword evidence="4 7" id="KW-0238">DNA-binding</keyword>
<dbReference type="UniPathway" id="UPA00529"/>
<dbReference type="PROSITE" id="PS01081">
    <property type="entry name" value="HTH_TETR_1"/>
    <property type="match status" value="1"/>
</dbReference>
<evidence type="ECO:0000256" key="4">
    <source>
        <dbReference type="ARBA" id="ARBA00023125"/>
    </source>
</evidence>
<comment type="function">
    <text evidence="6">Repressor involved in the biosynthesis of the osmoprotectant glycine betaine. It represses transcription of the choline transporter BetT and the genes of BetAB involved in the synthesis of glycine betaine.</text>
</comment>
<feature type="domain" description="HTH tetR-type" evidence="9">
    <location>
        <begin position="8"/>
        <end position="68"/>
    </location>
</feature>
<dbReference type="InterPro" id="IPR036271">
    <property type="entry name" value="Tet_transcr_reg_TetR-rel_C_sf"/>
</dbReference>
<organism evidence="10 11">
    <name type="scientific">Ectothiorhodospira marina</name>
    <dbReference type="NCBI Taxonomy" id="1396821"/>
    <lineage>
        <taxon>Bacteria</taxon>
        <taxon>Pseudomonadati</taxon>
        <taxon>Pseudomonadota</taxon>
        <taxon>Gammaproteobacteria</taxon>
        <taxon>Chromatiales</taxon>
        <taxon>Ectothiorhodospiraceae</taxon>
        <taxon>Ectothiorhodospira</taxon>
    </lineage>
</organism>
<dbReference type="NCBIfam" id="TIGR03384">
    <property type="entry name" value="betaine_BetI"/>
    <property type="match status" value="1"/>
</dbReference>
<dbReference type="InterPro" id="IPR039538">
    <property type="entry name" value="BetI_C"/>
</dbReference>
<dbReference type="HAMAP" id="MF_00768">
    <property type="entry name" value="HTH_type_BetI"/>
    <property type="match status" value="1"/>
</dbReference>
<evidence type="ECO:0000259" key="9">
    <source>
        <dbReference type="PROSITE" id="PS50977"/>
    </source>
</evidence>
<proteinExistence type="inferred from homology"/>
<dbReference type="SUPFAM" id="SSF48498">
    <property type="entry name" value="Tetracyclin repressor-like, C-terminal domain"/>
    <property type="match status" value="1"/>
</dbReference>
<evidence type="ECO:0000256" key="8">
    <source>
        <dbReference type="PROSITE-ProRule" id="PRU00335"/>
    </source>
</evidence>
<keyword evidence="3 7" id="KW-0805">Transcription regulation</keyword>
<protein>
    <recommendedName>
        <fullName evidence="7">HTH-type transcriptional regulator BetI</fullName>
    </recommendedName>
</protein>
<comment type="function">
    <text evidence="7">Repressor involved in choline regulation of the bet genes.</text>
</comment>